<feature type="compositionally biased region" description="Polar residues" evidence="1">
    <location>
        <begin position="140"/>
        <end position="150"/>
    </location>
</feature>
<reference evidence="3" key="1">
    <citation type="submission" date="2025-08" db="UniProtKB">
        <authorList>
            <consortium name="RefSeq"/>
        </authorList>
    </citation>
    <scope>IDENTIFICATION</scope>
    <source>
        <tissue evidence="3">Liver</tissue>
    </source>
</reference>
<name>A0A2U3XDY8_LEPWE</name>
<dbReference type="InterPro" id="IPR000225">
    <property type="entry name" value="Armadillo"/>
</dbReference>
<dbReference type="STRING" id="9713.A0A2U3XDY8"/>
<dbReference type="OrthoDB" id="247006at2759"/>
<feature type="region of interest" description="Disordered" evidence="1">
    <location>
        <begin position="121"/>
        <end position="150"/>
    </location>
</feature>
<evidence type="ECO:0000313" key="2">
    <source>
        <dbReference type="Proteomes" id="UP000245341"/>
    </source>
</evidence>
<dbReference type="InterPro" id="IPR038905">
    <property type="entry name" value="ARMC2"/>
</dbReference>
<dbReference type="SUPFAM" id="SSF48371">
    <property type="entry name" value="ARM repeat"/>
    <property type="match status" value="1"/>
</dbReference>
<protein>
    <submittedName>
        <fullName evidence="3">Armadillo repeat-containing protein 2</fullName>
    </submittedName>
</protein>
<dbReference type="GeneID" id="102738948"/>
<dbReference type="Proteomes" id="UP000245341">
    <property type="component" value="Unplaced"/>
</dbReference>
<sequence>MNLTSEKQEAGGNGRIHSIFFVSPVDNAKTSASLPVFQGSINIIAQCPGFLGERHQPKRRHRAKKTVESKETVVMGDAMVKINGIYLTESNAIGHLKSHPLQLTYDGGFSEIKKQEMFKGTTSLPSHLRSGGDQGKRCSRASSCFNSSDLSRPETRAVSKADVQEKETEIEVDEVFWNTRIVPILQELEKEEKIETICAACAQLHHALEEGNMLGNKFKRRSVLLKTLYKLVDIGSDLLSLKLAKIILADLEESLLEVLRSEDLQTNAEAFLYCMGAIKFISGNPRFLSEMISKDAVEILMNLIKQINENTNKCGTCLPNSGHLLVQVTATLRNLVDSPLARSKLLSISALPQLCTAMGQYEADKDVCTNIARIFRFKFFPLSQELENQLRFVDLVVRIVFILGNLTAKNNQAREQFSKEKGSIPTLLSLFHTFYKLDLCAEKGAVEAEQPQAPRPRAQAEDVLIKLTRVLANLAIHPGIGPALAANPHAVGLLLATLEHKSIEDCEELVINTTATINNLSYYQVKNSIIQDKKLYIAELLIKLLVSNNMDGILEAVRVFGNLSQDQDICDFIVQKNVHKFMIALLDAKHQDICFSACGVLLNLTVDKDKRVILKEGGGIKKLVDCLRHFGPTDWQLACLVCKTLWNFSENITNASSCFGDEDTNTLLVLLPSFLDEELALDGSFDRDLKNYHKLQWETEFKPVAQQLLNRIQSHHTFLEPLPIPSF</sequence>
<proteinExistence type="predicted"/>
<dbReference type="GO" id="GO:0007288">
    <property type="term" value="P:sperm axoneme assembly"/>
    <property type="evidence" value="ECO:0007669"/>
    <property type="project" value="TreeGrafter"/>
</dbReference>
<keyword evidence="2" id="KW-1185">Reference proteome</keyword>
<dbReference type="RefSeq" id="XP_006729543.1">
    <property type="nucleotide sequence ID" value="XM_006729480.2"/>
</dbReference>
<dbReference type="CTD" id="84071"/>
<dbReference type="AlphaFoldDB" id="A0A2U3XDY8"/>
<gene>
    <name evidence="3" type="primary">ARMC2</name>
</gene>
<dbReference type="PANTHER" id="PTHR21356">
    <property type="entry name" value="ARMADILLO REPEAT CONTAINING 2"/>
    <property type="match status" value="1"/>
</dbReference>
<accession>A0A2U3XDY8</accession>
<evidence type="ECO:0000313" key="3">
    <source>
        <dbReference type="RefSeq" id="XP_006729543.1"/>
    </source>
</evidence>
<dbReference type="KEGG" id="lww:102738948"/>
<dbReference type="InterPro" id="IPR011989">
    <property type="entry name" value="ARM-like"/>
</dbReference>
<evidence type="ECO:0000256" key="1">
    <source>
        <dbReference type="SAM" id="MobiDB-lite"/>
    </source>
</evidence>
<dbReference type="SMART" id="SM00185">
    <property type="entry name" value="ARM"/>
    <property type="match status" value="4"/>
</dbReference>
<dbReference type="InterPro" id="IPR016024">
    <property type="entry name" value="ARM-type_fold"/>
</dbReference>
<dbReference type="Gene3D" id="1.25.10.10">
    <property type="entry name" value="Leucine-rich Repeat Variant"/>
    <property type="match status" value="2"/>
</dbReference>
<dbReference type="PANTHER" id="PTHR21356:SF1">
    <property type="entry name" value="ARMADILLO REPEAT-CONTAINING PROTEIN 2"/>
    <property type="match status" value="1"/>
</dbReference>
<organism evidence="2 3">
    <name type="scientific">Leptonychotes weddellii</name>
    <name type="common">Weddell seal</name>
    <name type="synonym">Otaria weddellii</name>
    <dbReference type="NCBI Taxonomy" id="9713"/>
    <lineage>
        <taxon>Eukaryota</taxon>
        <taxon>Metazoa</taxon>
        <taxon>Chordata</taxon>
        <taxon>Craniata</taxon>
        <taxon>Vertebrata</taxon>
        <taxon>Euteleostomi</taxon>
        <taxon>Mammalia</taxon>
        <taxon>Eutheria</taxon>
        <taxon>Laurasiatheria</taxon>
        <taxon>Carnivora</taxon>
        <taxon>Caniformia</taxon>
        <taxon>Pinnipedia</taxon>
        <taxon>Phocidae</taxon>
        <taxon>Monachinae</taxon>
        <taxon>Lobodontini</taxon>
        <taxon>Leptonychotes</taxon>
    </lineage>
</organism>